<proteinExistence type="predicted"/>
<reference evidence="3 4" key="1">
    <citation type="journal article" date="2019" name="Nat. Ecol. Evol.">
        <title>Megaphylogeny resolves global patterns of mushroom evolution.</title>
        <authorList>
            <person name="Varga T."/>
            <person name="Krizsan K."/>
            <person name="Foldi C."/>
            <person name="Dima B."/>
            <person name="Sanchez-Garcia M."/>
            <person name="Sanchez-Ramirez S."/>
            <person name="Szollosi G.J."/>
            <person name="Szarkandi J.G."/>
            <person name="Papp V."/>
            <person name="Albert L."/>
            <person name="Andreopoulos W."/>
            <person name="Angelini C."/>
            <person name="Antonin V."/>
            <person name="Barry K.W."/>
            <person name="Bougher N.L."/>
            <person name="Buchanan P."/>
            <person name="Buyck B."/>
            <person name="Bense V."/>
            <person name="Catcheside P."/>
            <person name="Chovatia M."/>
            <person name="Cooper J."/>
            <person name="Damon W."/>
            <person name="Desjardin D."/>
            <person name="Finy P."/>
            <person name="Geml J."/>
            <person name="Haridas S."/>
            <person name="Hughes K."/>
            <person name="Justo A."/>
            <person name="Karasinski D."/>
            <person name="Kautmanova I."/>
            <person name="Kiss B."/>
            <person name="Kocsube S."/>
            <person name="Kotiranta H."/>
            <person name="LaButti K.M."/>
            <person name="Lechner B.E."/>
            <person name="Liimatainen K."/>
            <person name="Lipzen A."/>
            <person name="Lukacs Z."/>
            <person name="Mihaltcheva S."/>
            <person name="Morgado L.N."/>
            <person name="Niskanen T."/>
            <person name="Noordeloos M.E."/>
            <person name="Ohm R.A."/>
            <person name="Ortiz-Santana B."/>
            <person name="Ovrebo C."/>
            <person name="Racz N."/>
            <person name="Riley R."/>
            <person name="Savchenko A."/>
            <person name="Shiryaev A."/>
            <person name="Soop K."/>
            <person name="Spirin V."/>
            <person name="Szebenyi C."/>
            <person name="Tomsovsky M."/>
            <person name="Tulloss R.E."/>
            <person name="Uehling J."/>
            <person name="Grigoriev I.V."/>
            <person name="Vagvolgyi C."/>
            <person name="Papp T."/>
            <person name="Martin F.M."/>
            <person name="Miettinen O."/>
            <person name="Hibbett D.S."/>
            <person name="Nagy L.G."/>
        </authorList>
    </citation>
    <scope>NUCLEOTIDE SEQUENCE [LARGE SCALE GENOMIC DNA]</scope>
    <source>
        <strain evidence="3 4">HHB13444</strain>
    </source>
</reference>
<evidence type="ECO:0008006" key="5">
    <source>
        <dbReference type="Google" id="ProtNLM"/>
    </source>
</evidence>
<evidence type="ECO:0000313" key="4">
    <source>
        <dbReference type="Proteomes" id="UP000308197"/>
    </source>
</evidence>
<keyword evidence="2" id="KW-0732">Signal</keyword>
<organism evidence="3 4">
    <name type="scientific">Polyporus arcularius HHB13444</name>
    <dbReference type="NCBI Taxonomy" id="1314778"/>
    <lineage>
        <taxon>Eukaryota</taxon>
        <taxon>Fungi</taxon>
        <taxon>Dikarya</taxon>
        <taxon>Basidiomycota</taxon>
        <taxon>Agaricomycotina</taxon>
        <taxon>Agaricomycetes</taxon>
        <taxon>Polyporales</taxon>
        <taxon>Polyporaceae</taxon>
        <taxon>Polyporus</taxon>
    </lineage>
</organism>
<feature type="signal peptide" evidence="2">
    <location>
        <begin position="1"/>
        <end position="26"/>
    </location>
</feature>
<keyword evidence="4" id="KW-1185">Reference proteome</keyword>
<dbReference type="EMBL" id="ML211040">
    <property type="protein sequence ID" value="TFK90656.1"/>
    <property type="molecule type" value="Genomic_DNA"/>
</dbReference>
<dbReference type="Proteomes" id="UP000308197">
    <property type="component" value="Unassembled WGS sequence"/>
</dbReference>
<feature type="region of interest" description="Disordered" evidence="1">
    <location>
        <begin position="91"/>
        <end position="112"/>
    </location>
</feature>
<protein>
    <recommendedName>
        <fullName evidence="5">Secreted protein</fullName>
    </recommendedName>
</protein>
<sequence length="112" mass="12778">MPLLTLPARWRLVIHKLLQVLQLARTLTIKAQSLKRHMPRLTAWVSSTVVTSVRDSAAMMRLREPGTVSHLFGSKRCCIDYCMSCAIKPRSSRRQSFAHPCYTSQHKYPPDG</sequence>
<name>A0A5C3PMA5_9APHY</name>
<dbReference type="InParanoid" id="A0A5C3PMA5"/>
<dbReference type="AlphaFoldDB" id="A0A5C3PMA5"/>
<evidence type="ECO:0000256" key="1">
    <source>
        <dbReference type="SAM" id="MobiDB-lite"/>
    </source>
</evidence>
<evidence type="ECO:0000256" key="2">
    <source>
        <dbReference type="SAM" id="SignalP"/>
    </source>
</evidence>
<accession>A0A5C3PMA5</accession>
<gene>
    <name evidence="3" type="ORF">K466DRAFT_372751</name>
</gene>
<feature type="chain" id="PRO_5022864348" description="Secreted protein" evidence="2">
    <location>
        <begin position="27"/>
        <end position="112"/>
    </location>
</feature>
<evidence type="ECO:0000313" key="3">
    <source>
        <dbReference type="EMBL" id="TFK90656.1"/>
    </source>
</evidence>